<evidence type="ECO:0000259" key="5">
    <source>
        <dbReference type="Pfam" id="PF17763"/>
    </source>
</evidence>
<accession>H0UK26</accession>
<gene>
    <name evidence="6" type="ORF">JonanDRAFT_0641</name>
</gene>
<dbReference type="SUPFAM" id="SSF53774">
    <property type="entry name" value="Glutaminase/Asparaginase"/>
    <property type="match status" value="1"/>
</dbReference>
<dbReference type="InterPro" id="IPR006034">
    <property type="entry name" value="Asparaginase/glutaminase-like"/>
</dbReference>
<dbReference type="GO" id="GO:0004067">
    <property type="term" value="F:asparaginase activity"/>
    <property type="evidence" value="ECO:0007669"/>
    <property type="project" value="UniProtKB-UniRule"/>
</dbReference>
<dbReference type="OrthoDB" id="9788068at2"/>
<evidence type="ECO:0000256" key="3">
    <source>
        <dbReference type="PIRSR" id="PIRSR001220-2"/>
    </source>
</evidence>
<dbReference type="Gene3D" id="3.40.50.1170">
    <property type="entry name" value="L-asparaginase, N-terminal domain"/>
    <property type="match status" value="1"/>
</dbReference>
<dbReference type="CDD" id="cd08964">
    <property type="entry name" value="L-asparaginase_II"/>
    <property type="match status" value="1"/>
</dbReference>
<dbReference type="AlphaFoldDB" id="H0UK26"/>
<dbReference type="PANTHER" id="PTHR11707:SF28">
    <property type="entry name" value="60 KDA LYSOPHOSPHOLIPASE"/>
    <property type="match status" value="1"/>
</dbReference>
<dbReference type="EMBL" id="CM001376">
    <property type="protein sequence ID" value="EHM13036.1"/>
    <property type="molecule type" value="Genomic_DNA"/>
</dbReference>
<evidence type="ECO:0000256" key="2">
    <source>
        <dbReference type="ARBA" id="ARBA00022801"/>
    </source>
</evidence>
<evidence type="ECO:0000313" key="7">
    <source>
        <dbReference type="Proteomes" id="UP000003806"/>
    </source>
</evidence>
<keyword evidence="6" id="KW-0808">Transferase</keyword>
<dbReference type="InterPro" id="IPR004550">
    <property type="entry name" value="AsnASE_II"/>
</dbReference>
<dbReference type="Pfam" id="PF17763">
    <property type="entry name" value="Asparaginase_C"/>
    <property type="match status" value="1"/>
</dbReference>
<sequence length="328" mass="34742">MAASNIALVIAGGELTMSLDGSHYAVSPGVTGDELLSWIPEPLREGLSIVDWTRQPSSHFTVRLTSDLVTLLSGQIVEGRQGVVVLAGTDTLDEICYLADLLWGYPQPLIFAAGKLPDGKLGSDARAVLNEALLAAGSQECWGLGPLVCAQGELFPARNLMEFTNCGRASYTGPTNEAIGEILDGKVIIWQRPHRTKTLDSSTIPARNVELIYSSLGSGERVMASLAEDAANLSGLVISGFGGGNVLPGWVPYIRTLLKADIPVVVTSRCPNGRVTTHSTFEGSFFKLHEMGALDGGDLSPLRARIKLAVGIGAGLTGEALQNYLLDR</sequence>
<evidence type="ECO:0000313" key="6">
    <source>
        <dbReference type="EMBL" id="EHM13036.1"/>
    </source>
</evidence>
<dbReference type="GO" id="GO:0006528">
    <property type="term" value="P:asparagine metabolic process"/>
    <property type="evidence" value="ECO:0007669"/>
    <property type="project" value="InterPro"/>
</dbReference>
<dbReference type="eggNOG" id="COG0252">
    <property type="taxonomic scope" value="Bacteria"/>
</dbReference>
<dbReference type="InterPro" id="IPR027473">
    <property type="entry name" value="L-asparaginase_C"/>
</dbReference>
<dbReference type="PANTHER" id="PTHR11707">
    <property type="entry name" value="L-ASPARAGINASE"/>
    <property type="match status" value="1"/>
</dbReference>
<dbReference type="SMART" id="SM00870">
    <property type="entry name" value="Asparaginase"/>
    <property type="match status" value="1"/>
</dbReference>
<dbReference type="InterPro" id="IPR027474">
    <property type="entry name" value="L-asparaginase_N"/>
</dbReference>
<feature type="binding site" evidence="3">
    <location>
        <begin position="89"/>
        <end position="90"/>
    </location>
    <ligand>
        <name>substrate</name>
    </ligand>
</feature>
<dbReference type="InterPro" id="IPR036152">
    <property type="entry name" value="Asp/glu_Ase-like_sf"/>
</dbReference>
<dbReference type="PIRSF" id="PIRSF001220">
    <property type="entry name" value="L-ASNase_gatD"/>
    <property type="match status" value="1"/>
</dbReference>
<feature type="domain" description="L-asparaginase N-terminal" evidence="4">
    <location>
        <begin position="5"/>
        <end position="192"/>
    </location>
</feature>
<dbReference type="PIRSF" id="PIRSF500176">
    <property type="entry name" value="L_ASNase"/>
    <property type="match status" value="1"/>
</dbReference>
<dbReference type="InterPro" id="IPR040919">
    <property type="entry name" value="Asparaginase_C"/>
</dbReference>
<dbReference type="STRING" id="885272.JonanDRAFT_0641"/>
<evidence type="ECO:0000259" key="4">
    <source>
        <dbReference type="Pfam" id="PF00710"/>
    </source>
</evidence>
<reference evidence="6 7" key="1">
    <citation type="submission" date="2011-11" db="EMBL/GenBank/DDBJ databases">
        <title>The Noncontiguous Finished genome of Jonquetella anthropi DSM 22815.</title>
        <authorList>
            <consortium name="US DOE Joint Genome Institute (JGI-PGF)"/>
            <person name="Lucas S."/>
            <person name="Copeland A."/>
            <person name="Lapidus A."/>
            <person name="Glavina del Rio T."/>
            <person name="Dalin E."/>
            <person name="Tice H."/>
            <person name="Bruce D."/>
            <person name="Goodwin L."/>
            <person name="Pitluck S."/>
            <person name="Peters L."/>
            <person name="Mikhailova N."/>
            <person name="Held B."/>
            <person name="Kyrpides N."/>
            <person name="Mavromatis K."/>
            <person name="Ivanova N."/>
            <person name="Markowitz V."/>
            <person name="Cheng J.-F."/>
            <person name="Hugenholtz P."/>
            <person name="Woyke T."/>
            <person name="Wu D."/>
            <person name="Gronow S."/>
            <person name="Wellnitz S."/>
            <person name="Brambilla E."/>
            <person name="Klenk H.-P."/>
            <person name="Eisen J.A."/>
        </authorList>
    </citation>
    <scope>NUCLEOTIDE SEQUENCE [LARGE SCALE GENOMIC DNA]</scope>
    <source>
        <strain evidence="6 7">DSM 22815</strain>
    </source>
</reference>
<dbReference type="PRINTS" id="PR00139">
    <property type="entry name" value="ASNGLNASE"/>
</dbReference>
<dbReference type="InterPro" id="IPR037152">
    <property type="entry name" value="L-asparaginase_N_sf"/>
</dbReference>
<comment type="similarity">
    <text evidence="1">Belongs to the asparaginase 1 family.</text>
</comment>
<dbReference type="RefSeq" id="WP_008520900.1">
    <property type="nucleotide sequence ID" value="NZ_CM001376.1"/>
</dbReference>
<feature type="binding site" evidence="3">
    <location>
        <position position="57"/>
    </location>
    <ligand>
        <name>substrate</name>
    </ligand>
</feature>
<dbReference type="HOGENOM" id="CLU_019134_1_0_0"/>
<organism evidence="6 7">
    <name type="scientific">Jonquetella anthropi DSM 22815</name>
    <dbReference type="NCBI Taxonomy" id="885272"/>
    <lineage>
        <taxon>Bacteria</taxon>
        <taxon>Thermotogati</taxon>
        <taxon>Synergistota</taxon>
        <taxon>Synergistia</taxon>
        <taxon>Synergistales</taxon>
        <taxon>Dethiosulfovibrionaceae</taxon>
        <taxon>Jonquetella</taxon>
    </lineage>
</organism>
<name>H0UK26_9BACT</name>
<dbReference type="GO" id="GO:0016740">
    <property type="term" value="F:transferase activity"/>
    <property type="evidence" value="ECO:0007669"/>
    <property type="project" value="UniProtKB-KW"/>
</dbReference>
<proteinExistence type="inferred from homology"/>
<keyword evidence="7" id="KW-1185">Reference proteome</keyword>
<feature type="domain" description="Asparaginase/glutaminase C-terminal" evidence="5">
    <location>
        <begin position="208"/>
        <end position="324"/>
    </location>
</feature>
<protein>
    <submittedName>
        <fullName evidence="6">L-asparaginase/GlutRNAGln amidotransferase subunit D</fullName>
    </submittedName>
</protein>
<keyword evidence="2" id="KW-0378">Hydrolase</keyword>
<evidence type="ECO:0000256" key="1">
    <source>
        <dbReference type="ARBA" id="ARBA00010518"/>
    </source>
</evidence>
<dbReference type="Pfam" id="PF00710">
    <property type="entry name" value="Asparaginase"/>
    <property type="match status" value="1"/>
</dbReference>
<dbReference type="PROSITE" id="PS51732">
    <property type="entry name" value="ASN_GLN_ASE_3"/>
    <property type="match status" value="1"/>
</dbReference>
<dbReference type="Gene3D" id="3.40.50.40">
    <property type="match status" value="1"/>
</dbReference>
<dbReference type="Proteomes" id="UP000003806">
    <property type="component" value="Chromosome"/>
</dbReference>